<sequence length="264" mass="29417">MVALPAQANGEMRRPKASDQPSPLRAAQAISNLSGPSLPTSVANAVFQDIEARWSLDPTEMRVIQTKPKLWSDGCLGLAPPGEFCQEVLVMGWQVTVARRRQQWVYRSNNSGELVSWDQAGSRLDSLFTLQSQPIDTVQKPERFPKKVVFSAITHDGSLETQRETLLLKDGSILQRKDSQIPLTENQRIGEISPEAVKMFAALLKQQQFHQFDGLCYLGTDQPADASKTFFRSRKTTVCYTKPSSAQLPSALQTVIQAWTQLMP</sequence>
<evidence type="ECO:0000256" key="1">
    <source>
        <dbReference type="SAM" id="MobiDB-lite"/>
    </source>
</evidence>
<evidence type="ECO:0000313" key="3">
    <source>
        <dbReference type="Proteomes" id="UP000248857"/>
    </source>
</evidence>
<evidence type="ECO:0000313" key="2">
    <source>
        <dbReference type="EMBL" id="PZD72445.1"/>
    </source>
</evidence>
<keyword evidence="3" id="KW-1185">Reference proteome</keyword>
<reference evidence="2 3" key="1">
    <citation type="journal article" date="2018" name="Sci. Rep.">
        <title>A novel species of the marine cyanobacterium Acaryochloris with a unique pigment content and lifestyle.</title>
        <authorList>
            <person name="Partensky F."/>
            <person name="Six C."/>
            <person name="Ratin M."/>
            <person name="Garczarek L."/>
            <person name="Vaulot D."/>
            <person name="Probert I."/>
            <person name="Calteau A."/>
            <person name="Gourvil P."/>
            <person name="Marie D."/>
            <person name="Grebert T."/>
            <person name="Bouchier C."/>
            <person name="Le Panse S."/>
            <person name="Gachenot M."/>
            <person name="Rodriguez F."/>
            <person name="Garrido J.L."/>
        </authorList>
    </citation>
    <scope>NUCLEOTIDE SEQUENCE [LARGE SCALE GENOMIC DNA]</scope>
    <source>
        <strain evidence="2 3">RCC1774</strain>
    </source>
</reference>
<dbReference type="EMBL" id="PQWO01000010">
    <property type="protein sequence ID" value="PZD72445.1"/>
    <property type="molecule type" value="Genomic_DNA"/>
</dbReference>
<comment type="caution">
    <text evidence="2">The sequence shown here is derived from an EMBL/GenBank/DDBJ whole genome shotgun (WGS) entry which is preliminary data.</text>
</comment>
<gene>
    <name evidence="2" type="ORF">C1752_03711</name>
</gene>
<feature type="region of interest" description="Disordered" evidence="1">
    <location>
        <begin position="1"/>
        <end position="23"/>
    </location>
</feature>
<accession>A0A2W1JLW4</accession>
<dbReference type="AlphaFoldDB" id="A0A2W1JLW4"/>
<dbReference type="Proteomes" id="UP000248857">
    <property type="component" value="Unassembled WGS sequence"/>
</dbReference>
<name>A0A2W1JLW4_9CYAN</name>
<protein>
    <submittedName>
        <fullName evidence="2">Uncharacterized protein</fullName>
    </submittedName>
</protein>
<organism evidence="2 3">
    <name type="scientific">Acaryochloris thomasi RCC1774</name>
    <dbReference type="NCBI Taxonomy" id="1764569"/>
    <lineage>
        <taxon>Bacteria</taxon>
        <taxon>Bacillati</taxon>
        <taxon>Cyanobacteriota</taxon>
        <taxon>Cyanophyceae</taxon>
        <taxon>Acaryochloridales</taxon>
        <taxon>Acaryochloridaceae</taxon>
        <taxon>Acaryochloris</taxon>
        <taxon>Acaryochloris thomasi</taxon>
    </lineage>
</organism>
<proteinExistence type="predicted"/>